<feature type="region of interest" description="Disordered" evidence="2">
    <location>
        <begin position="104"/>
        <end position="141"/>
    </location>
</feature>
<dbReference type="SUPFAM" id="SSF55008">
    <property type="entry name" value="HMA, heavy metal-associated domain"/>
    <property type="match status" value="1"/>
</dbReference>
<dbReference type="Proteomes" id="UP000006727">
    <property type="component" value="Chromosome 22"/>
</dbReference>
<dbReference type="PROSITE" id="PS50846">
    <property type="entry name" value="HMA_2"/>
    <property type="match status" value="1"/>
</dbReference>
<dbReference type="EnsemblPlants" id="Pp3c22_16710V3.3">
    <property type="protein sequence ID" value="Pp3c22_16710V3.3"/>
    <property type="gene ID" value="Pp3c22_16710"/>
</dbReference>
<dbReference type="Gramene" id="Pp3c22_16710V3.3">
    <property type="protein sequence ID" value="Pp3c22_16710V3.3"/>
    <property type="gene ID" value="Pp3c22_16710"/>
</dbReference>
<feature type="compositionally biased region" description="Low complexity" evidence="2">
    <location>
        <begin position="116"/>
        <end position="128"/>
    </location>
</feature>
<dbReference type="EnsemblPlants" id="Pp3c22_16710V3.1">
    <property type="protein sequence ID" value="Pp3c22_16710V3.1"/>
    <property type="gene ID" value="Pp3c22_16710"/>
</dbReference>
<gene>
    <name evidence="5" type="primary">LOC112275082</name>
    <name evidence="4" type="ORF">PHYPA_027228</name>
</gene>
<accession>A0A2K1INQ4</accession>
<dbReference type="OrthoDB" id="689350at2759"/>
<dbReference type="InterPro" id="IPR006121">
    <property type="entry name" value="HMA_dom"/>
</dbReference>
<dbReference type="EnsemblPlants" id="Pp3c22_16710V3.2">
    <property type="protein sequence ID" value="Pp3c22_16710V3.2"/>
    <property type="gene ID" value="Pp3c22_16710"/>
</dbReference>
<dbReference type="GO" id="GO:0046872">
    <property type="term" value="F:metal ion binding"/>
    <property type="evidence" value="ECO:0007669"/>
    <property type="project" value="UniProtKB-KW"/>
</dbReference>
<dbReference type="AlphaFoldDB" id="A0A2K1INQ4"/>
<dbReference type="PANTHER" id="PTHR22814:SF336">
    <property type="entry name" value="HEAVY METAL-ASSOCIATED ISOPRENYLATED PLANT PROTEIN 23"/>
    <property type="match status" value="1"/>
</dbReference>
<dbReference type="RefSeq" id="XP_024360841.1">
    <property type="nucleotide sequence ID" value="XM_024505073.2"/>
</dbReference>
<evidence type="ECO:0000259" key="3">
    <source>
        <dbReference type="PROSITE" id="PS50846"/>
    </source>
</evidence>
<reference evidence="5" key="3">
    <citation type="submission" date="2020-12" db="UniProtKB">
        <authorList>
            <consortium name="EnsemblPlants"/>
        </authorList>
    </citation>
    <scope>IDENTIFICATION</scope>
</reference>
<evidence type="ECO:0000256" key="1">
    <source>
        <dbReference type="ARBA" id="ARBA00022723"/>
    </source>
</evidence>
<feature type="domain" description="HMA" evidence="3">
    <location>
        <begin position="142"/>
        <end position="209"/>
    </location>
</feature>
<dbReference type="InterPro" id="IPR036163">
    <property type="entry name" value="HMA_dom_sf"/>
</dbReference>
<proteinExistence type="predicted"/>
<dbReference type="GeneID" id="112275082"/>
<dbReference type="PANTHER" id="PTHR22814">
    <property type="entry name" value="COPPER TRANSPORT PROTEIN ATOX1-RELATED"/>
    <property type="match status" value="1"/>
</dbReference>
<feature type="region of interest" description="Disordered" evidence="2">
    <location>
        <begin position="269"/>
        <end position="342"/>
    </location>
</feature>
<name>A0A2K1INQ4_PHYPA</name>
<dbReference type="Pfam" id="PF00403">
    <property type="entry name" value="HMA"/>
    <property type="match status" value="1"/>
</dbReference>
<keyword evidence="6" id="KW-1185">Reference proteome</keyword>
<feature type="compositionally biased region" description="Basic and acidic residues" evidence="2">
    <location>
        <begin position="313"/>
        <end position="342"/>
    </location>
</feature>
<evidence type="ECO:0000256" key="2">
    <source>
        <dbReference type="SAM" id="MobiDB-lite"/>
    </source>
</evidence>
<evidence type="ECO:0000313" key="6">
    <source>
        <dbReference type="Proteomes" id="UP000006727"/>
    </source>
</evidence>
<dbReference type="Gramene" id="Pp3c22_16710V3.2">
    <property type="protein sequence ID" value="Pp3c22_16710V3.2"/>
    <property type="gene ID" value="Pp3c22_16710"/>
</dbReference>
<dbReference type="Gramene" id="Pp3c22_16710V3.1">
    <property type="protein sequence ID" value="Pp3c22_16710V3.1"/>
    <property type="gene ID" value="Pp3c22_16710"/>
</dbReference>
<keyword evidence="1" id="KW-0479">Metal-binding</keyword>
<dbReference type="EMBL" id="ABEU02000022">
    <property type="protein sequence ID" value="PNR30912.1"/>
    <property type="molecule type" value="Genomic_DNA"/>
</dbReference>
<feature type="region of interest" description="Disordered" evidence="2">
    <location>
        <begin position="363"/>
        <end position="392"/>
    </location>
</feature>
<protein>
    <recommendedName>
        <fullName evidence="3">HMA domain-containing protein</fullName>
    </recommendedName>
</protein>
<organism evidence="4">
    <name type="scientific">Physcomitrium patens</name>
    <name type="common">Spreading-leaved earth moss</name>
    <name type="synonym">Physcomitrella patens</name>
    <dbReference type="NCBI Taxonomy" id="3218"/>
    <lineage>
        <taxon>Eukaryota</taxon>
        <taxon>Viridiplantae</taxon>
        <taxon>Streptophyta</taxon>
        <taxon>Embryophyta</taxon>
        <taxon>Bryophyta</taxon>
        <taxon>Bryophytina</taxon>
        <taxon>Bryopsida</taxon>
        <taxon>Funariidae</taxon>
        <taxon>Funariales</taxon>
        <taxon>Funariaceae</taxon>
        <taxon>Physcomitrium</taxon>
    </lineage>
</organism>
<evidence type="ECO:0000313" key="5">
    <source>
        <dbReference type="EnsemblPlants" id="Pp3c22_16710V3.1"/>
    </source>
</evidence>
<dbReference type="CDD" id="cd00371">
    <property type="entry name" value="HMA"/>
    <property type="match status" value="1"/>
</dbReference>
<evidence type="ECO:0000313" key="4">
    <source>
        <dbReference type="EMBL" id="PNR30912.1"/>
    </source>
</evidence>
<reference evidence="4 6" key="2">
    <citation type="journal article" date="2018" name="Plant J.">
        <title>The Physcomitrella patens chromosome-scale assembly reveals moss genome structure and evolution.</title>
        <authorList>
            <person name="Lang D."/>
            <person name="Ullrich K.K."/>
            <person name="Murat F."/>
            <person name="Fuchs J."/>
            <person name="Jenkins J."/>
            <person name="Haas F.B."/>
            <person name="Piednoel M."/>
            <person name="Gundlach H."/>
            <person name="Van Bel M."/>
            <person name="Meyberg R."/>
            <person name="Vives C."/>
            <person name="Morata J."/>
            <person name="Symeonidi A."/>
            <person name="Hiss M."/>
            <person name="Muchero W."/>
            <person name="Kamisugi Y."/>
            <person name="Saleh O."/>
            <person name="Blanc G."/>
            <person name="Decker E.L."/>
            <person name="van Gessel N."/>
            <person name="Grimwood J."/>
            <person name="Hayes R.D."/>
            <person name="Graham S.W."/>
            <person name="Gunter L.E."/>
            <person name="McDaniel S.F."/>
            <person name="Hoernstein S.N.W."/>
            <person name="Larsson A."/>
            <person name="Li F.W."/>
            <person name="Perroud P.F."/>
            <person name="Phillips J."/>
            <person name="Ranjan P."/>
            <person name="Rokshar D.S."/>
            <person name="Rothfels C.J."/>
            <person name="Schneider L."/>
            <person name="Shu S."/>
            <person name="Stevenson D.W."/>
            <person name="Thummler F."/>
            <person name="Tillich M."/>
            <person name="Villarreal Aguilar J.C."/>
            <person name="Widiez T."/>
            <person name="Wong G.K."/>
            <person name="Wymore A."/>
            <person name="Zhang Y."/>
            <person name="Zimmer A.D."/>
            <person name="Quatrano R.S."/>
            <person name="Mayer K.F.X."/>
            <person name="Goodstein D."/>
            <person name="Casacuberta J.M."/>
            <person name="Vandepoele K."/>
            <person name="Reski R."/>
            <person name="Cuming A.C."/>
            <person name="Tuskan G.A."/>
            <person name="Maumus F."/>
            <person name="Salse J."/>
            <person name="Schmutz J."/>
            <person name="Rensing S.A."/>
        </authorList>
    </citation>
    <scope>NUCLEOTIDE SEQUENCE [LARGE SCALE GENOMIC DNA]</scope>
    <source>
        <strain evidence="5 6">cv. Gransden 2004</strain>
    </source>
</reference>
<dbReference type="Gene3D" id="3.30.70.100">
    <property type="match status" value="1"/>
</dbReference>
<feature type="compositionally biased region" description="Low complexity" evidence="2">
    <location>
        <begin position="368"/>
        <end position="386"/>
    </location>
</feature>
<dbReference type="PaxDb" id="3218-PP1S71_18V6.1"/>
<reference evidence="4 6" key="1">
    <citation type="journal article" date="2008" name="Science">
        <title>The Physcomitrella genome reveals evolutionary insights into the conquest of land by plants.</title>
        <authorList>
            <person name="Rensing S."/>
            <person name="Lang D."/>
            <person name="Zimmer A."/>
            <person name="Terry A."/>
            <person name="Salamov A."/>
            <person name="Shapiro H."/>
            <person name="Nishiyama T."/>
            <person name="Perroud P.-F."/>
            <person name="Lindquist E."/>
            <person name="Kamisugi Y."/>
            <person name="Tanahashi T."/>
            <person name="Sakakibara K."/>
            <person name="Fujita T."/>
            <person name="Oishi K."/>
            <person name="Shin-I T."/>
            <person name="Kuroki Y."/>
            <person name="Toyoda A."/>
            <person name="Suzuki Y."/>
            <person name="Hashimoto A."/>
            <person name="Yamaguchi K."/>
            <person name="Sugano A."/>
            <person name="Kohara Y."/>
            <person name="Fujiyama A."/>
            <person name="Anterola A."/>
            <person name="Aoki S."/>
            <person name="Ashton N."/>
            <person name="Barbazuk W.B."/>
            <person name="Barker E."/>
            <person name="Bennetzen J."/>
            <person name="Bezanilla M."/>
            <person name="Blankenship R."/>
            <person name="Cho S.H."/>
            <person name="Dutcher S."/>
            <person name="Estelle M."/>
            <person name="Fawcett J.A."/>
            <person name="Gundlach H."/>
            <person name="Hanada K."/>
            <person name="Heyl A."/>
            <person name="Hicks K.A."/>
            <person name="Hugh J."/>
            <person name="Lohr M."/>
            <person name="Mayer K."/>
            <person name="Melkozernov A."/>
            <person name="Murata T."/>
            <person name="Nelson D."/>
            <person name="Pils B."/>
            <person name="Prigge M."/>
            <person name="Reiss B."/>
            <person name="Renner T."/>
            <person name="Rombauts S."/>
            <person name="Rushton P."/>
            <person name="Sanderfoot A."/>
            <person name="Schween G."/>
            <person name="Shiu S.-H."/>
            <person name="Stueber K."/>
            <person name="Theodoulou F.L."/>
            <person name="Tu H."/>
            <person name="Van de Peer Y."/>
            <person name="Verrier P.J."/>
            <person name="Waters E."/>
            <person name="Wood A."/>
            <person name="Yang L."/>
            <person name="Cove D."/>
            <person name="Cuming A."/>
            <person name="Hasebe M."/>
            <person name="Lucas S."/>
            <person name="Mishler D.B."/>
            <person name="Reski R."/>
            <person name="Grigoriev I."/>
            <person name="Quatrano R.S."/>
            <person name="Boore J.L."/>
        </authorList>
    </citation>
    <scope>NUCLEOTIDE SEQUENCE [LARGE SCALE GENOMIC DNA]</scope>
    <source>
        <strain evidence="5 6">cv. Gransden 2004</strain>
    </source>
</reference>
<sequence>MATALMRETFFGIHGPAWTGLHGMEHPPYFVEAHYMGFREMEPTYSVYGEPHFSPYDSSSFPVGISGSPSFVHVGEPMYYETLGHLGSLRPPYSIPMHGYPKEASYEDVPQHGPTRSSSSVPSYSAARSEAREPRPKQQKVAPEIELKVPMCCSKCEGKMREILRKLEGVTDVVADRHSSKVTVIGKVDPEVVLKKAQKQKKKADFWTKDIYSKAFIDFIQSKTGRAEPEEEITSSYHQHLSMDECESHHAYEESESLSSFEEYPGFYPERDAHAPYDGDAQYGDNEFSDRNRGYYHAYSYGKRNDQPTYGRPSHEYMQESYASRDDRSPYEGYGVEHYDRFEPAYGAEDRLPYYERESRSAYEDYRSPYYSESSSYRPSQSYGPSEGYIPSEISNPGYMKRVIY</sequence>